<comment type="similarity">
    <text evidence="5">Belongs to the HepT RNase toxin family.</text>
</comment>
<proteinExistence type="inferred from homology"/>
<dbReference type="Proteomes" id="UP000001941">
    <property type="component" value="Chromosome"/>
</dbReference>
<dbReference type="GeneID" id="3923992"/>
<evidence type="ECO:0000256" key="5">
    <source>
        <dbReference type="ARBA" id="ARBA00024207"/>
    </source>
</evidence>
<dbReference type="eggNOG" id="arCOG02109">
    <property type="taxonomic scope" value="Archaea"/>
</dbReference>
<evidence type="ECO:0000256" key="4">
    <source>
        <dbReference type="ARBA" id="ARBA00022801"/>
    </source>
</evidence>
<dbReference type="EMBL" id="CP000254">
    <property type="protein sequence ID" value="ABD40193.1"/>
    <property type="molecule type" value="Genomic_DNA"/>
</dbReference>
<reference evidence="7" key="1">
    <citation type="journal article" date="2016" name="Stand. Genomic Sci.">
        <title>Complete genome sequence of Methanospirillum hungatei type strain JF1.</title>
        <authorList>
            <person name="Gunsalus R.P."/>
            <person name="Cook L.E."/>
            <person name="Crable B."/>
            <person name="Rohlin L."/>
            <person name="McDonald E."/>
            <person name="Mouttaki H."/>
            <person name="Sieber J.R."/>
            <person name="Poweleit N."/>
            <person name="Zhou H."/>
            <person name="Lapidus A.L."/>
            <person name="Daligault H.E."/>
            <person name="Land M."/>
            <person name="Gilna P."/>
            <person name="Ivanova N."/>
            <person name="Kyrpides N."/>
            <person name="Culley D.E."/>
            <person name="McInerney M.J."/>
        </authorList>
    </citation>
    <scope>NUCLEOTIDE SEQUENCE [LARGE SCALE GENOMIC DNA]</scope>
    <source>
        <strain evidence="7">ATCC 27890 / DSM 864 / NBRC 100397 / JF-1</strain>
    </source>
</reference>
<dbReference type="GO" id="GO:0110001">
    <property type="term" value="C:toxin-antitoxin complex"/>
    <property type="evidence" value="ECO:0007669"/>
    <property type="project" value="InterPro"/>
</dbReference>
<dbReference type="InterPro" id="IPR052379">
    <property type="entry name" value="Type_VII_TA_RNase"/>
</dbReference>
<keyword evidence="7" id="KW-1185">Reference proteome</keyword>
<dbReference type="PANTHER" id="PTHR33397">
    <property type="entry name" value="UPF0331 PROTEIN YUTE"/>
    <property type="match status" value="1"/>
</dbReference>
<accession>Q2FQH3</accession>
<dbReference type="Pfam" id="PF01934">
    <property type="entry name" value="HepT-like"/>
    <property type="match status" value="1"/>
</dbReference>
<evidence type="ECO:0000256" key="1">
    <source>
        <dbReference type="ARBA" id="ARBA00022553"/>
    </source>
</evidence>
<protein>
    <recommendedName>
        <fullName evidence="8">DUF86 domain-containing protein</fullName>
    </recommendedName>
</protein>
<dbReference type="AlphaFoldDB" id="Q2FQH3"/>
<evidence type="ECO:0000256" key="2">
    <source>
        <dbReference type="ARBA" id="ARBA00022649"/>
    </source>
</evidence>
<keyword evidence="3" id="KW-0540">Nuclease</keyword>
<dbReference type="NCBIfam" id="NF047751">
    <property type="entry name" value="HepT_toxin"/>
    <property type="match status" value="1"/>
</dbReference>
<name>Q2FQH3_METHJ</name>
<dbReference type="RefSeq" id="WP_011447482.1">
    <property type="nucleotide sequence ID" value="NC_007796.1"/>
</dbReference>
<evidence type="ECO:0000313" key="6">
    <source>
        <dbReference type="EMBL" id="ABD40193.1"/>
    </source>
</evidence>
<dbReference type="PANTHER" id="PTHR33397:SF3">
    <property type="entry name" value="MRNA NUCLEASE HEPT"/>
    <property type="match status" value="1"/>
</dbReference>
<dbReference type="KEGG" id="mhu:Mhun_0429"/>
<gene>
    <name evidence="6" type="ordered locus">Mhun_0429</name>
</gene>
<evidence type="ECO:0000313" key="7">
    <source>
        <dbReference type="Proteomes" id="UP000001941"/>
    </source>
</evidence>
<keyword evidence="2" id="KW-1277">Toxin-antitoxin system</keyword>
<dbReference type="GO" id="GO:0016787">
    <property type="term" value="F:hydrolase activity"/>
    <property type="evidence" value="ECO:0007669"/>
    <property type="project" value="UniProtKB-KW"/>
</dbReference>
<keyword evidence="1" id="KW-0597">Phosphoprotein</keyword>
<dbReference type="STRING" id="323259.Mhun_0429"/>
<dbReference type="GO" id="GO:0004540">
    <property type="term" value="F:RNA nuclease activity"/>
    <property type="evidence" value="ECO:0007669"/>
    <property type="project" value="InterPro"/>
</dbReference>
<dbReference type="InParanoid" id="Q2FQH3"/>
<evidence type="ECO:0000256" key="3">
    <source>
        <dbReference type="ARBA" id="ARBA00022722"/>
    </source>
</evidence>
<evidence type="ECO:0008006" key="8">
    <source>
        <dbReference type="Google" id="ProtNLM"/>
    </source>
</evidence>
<keyword evidence="4" id="KW-0378">Hydrolase</keyword>
<dbReference type="InterPro" id="IPR008201">
    <property type="entry name" value="HepT-like"/>
</dbReference>
<organism evidence="6 7">
    <name type="scientific">Methanospirillum hungatei JF-1 (strain ATCC 27890 / DSM 864 / NBRC 100397 / JF-1)</name>
    <dbReference type="NCBI Taxonomy" id="323259"/>
    <lineage>
        <taxon>Archaea</taxon>
        <taxon>Methanobacteriati</taxon>
        <taxon>Methanobacteriota</taxon>
        <taxon>Stenosarchaea group</taxon>
        <taxon>Methanomicrobia</taxon>
        <taxon>Methanomicrobiales</taxon>
        <taxon>Methanospirillaceae</taxon>
        <taxon>Methanospirillum</taxon>
    </lineage>
</organism>
<dbReference type="HOGENOM" id="CLU_1821021_0_0_2"/>
<dbReference type="InterPro" id="IPR037038">
    <property type="entry name" value="HepT-like_sf"/>
</dbReference>
<sequence length="141" mass="16567">MDLQTRVLTIISDIDRFFRDYEKITSEGAIQDADTTRFHAISMVLFTILNLSFELGEEVIGYRHAGLPSTYRDIFRILWEEKLIDENIREKMSHMVYYRNRLAHQYAGLNREDIDAIISNIDVIKNYIQKMKVALKEVSSC</sequence>
<dbReference type="EnsemblBacteria" id="ABD40193">
    <property type="protein sequence ID" value="ABD40193"/>
    <property type="gene ID" value="Mhun_0429"/>
</dbReference>
<dbReference type="OrthoDB" id="117839at2157"/>
<dbReference type="Gene3D" id="1.20.120.580">
    <property type="entry name" value="bsu32300-like"/>
    <property type="match status" value="1"/>
</dbReference>